<dbReference type="InterPro" id="IPR027417">
    <property type="entry name" value="P-loop_NTPase"/>
</dbReference>
<evidence type="ECO:0000313" key="4">
    <source>
        <dbReference type="EMBL" id="KAF5378348.1"/>
    </source>
</evidence>
<evidence type="ECO:0000313" key="5">
    <source>
        <dbReference type="Proteomes" id="UP000565441"/>
    </source>
</evidence>
<dbReference type="Pfam" id="PF00005">
    <property type="entry name" value="ABC_tran"/>
    <property type="match status" value="1"/>
</dbReference>
<dbReference type="SUPFAM" id="SSF52540">
    <property type="entry name" value="P-loop containing nucleoside triphosphate hydrolases"/>
    <property type="match status" value="1"/>
</dbReference>
<evidence type="ECO:0000259" key="3">
    <source>
        <dbReference type="PROSITE" id="PS50893"/>
    </source>
</evidence>
<keyword evidence="2" id="KW-0067">ATP-binding</keyword>
<dbReference type="GO" id="GO:0015421">
    <property type="term" value="F:ABC-type oligopeptide transporter activity"/>
    <property type="evidence" value="ECO:0007669"/>
    <property type="project" value="TreeGrafter"/>
</dbReference>
<gene>
    <name evidence="4" type="ORF">D9615_008764</name>
</gene>
<comment type="caution">
    <text evidence="4">The sequence shown here is derived from an EMBL/GenBank/DDBJ whole genome shotgun (WGS) entry which is preliminary data.</text>
</comment>
<dbReference type="GO" id="GO:0005524">
    <property type="term" value="F:ATP binding"/>
    <property type="evidence" value="ECO:0007669"/>
    <property type="project" value="UniProtKB-KW"/>
</dbReference>
<dbReference type="PANTHER" id="PTHR43394:SF1">
    <property type="entry name" value="ATP-BINDING CASSETTE SUB-FAMILY B MEMBER 10, MITOCHONDRIAL"/>
    <property type="match status" value="1"/>
</dbReference>
<keyword evidence="1" id="KW-0547">Nucleotide-binding</keyword>
<protein>
    <recommendedName>
        <fullName evidence="3">ABC transporter domain-containing protein</fullName>
    </recommendedName>
</protein>
<dbReference type="SMART" id="SM00382">
    <property type="entry name" value="AAA"/>
    <property type="match status" value="1"/>
</dbReference>
<evidence type="ECO:0000256" key="2">
    <source>
        <dbReference type="ARBA" id="ARBA00022840"/>
    </source>
</evidence>
<organism evidence="4 5">
    <name type="scientific">Tricholomella constricta</name>
    <dbReference type="NCBI Taxonomy" id="117010"/>
    <lineage>
        <taxon>Eukaryota</taxon>
        <taxon>Fungi</taxon>
        <taxon>Dikarya</taxon>
        <taxon>Basidiomycota</taxon>
        <taxon>Agaricomycotina</taxon>
        <taxon>Agaricomycetes</taxon>
        <taxon>Agaricomycetidae</taxon>
        <taxon>Agaricales</taxon>
        <taxon>Tricholomatineae</taxon>
        <taxon>Lyophyllaceae</taxon>
        <taxon>Tricholomella</taxon>
    </lineage>
</organism>
<dbReference type="GO" id="GO:0016887">
    <property type="term" value="F:ATP hydrolysis activity"/>
    <property type="evidence" value="ECO:0007669"/>
    <property type="project" value="InterPro"/>
</dbReference>
<dbReference type="PROSITE" id="PS50893">
    <property type="entry name" value="ABC_TRANSPORTER_2"/>
    <property type="match status" value="1"/>
</dbReference>
<dbReference type="AlphaFoldDB" id="A0A8H5H7S1"/>
<dbReference type="Gene3D" id="3.40.50.300">
    <property type="entry name" value="P-loop containing nucleotide triphosphate hydrolases"/>
    <property type="match status" value="1"/>
</dbReference>
<dbReference type="EMBL" id="JAACJP010000020">
    <property type="protein sequence ID" value="KAF5378348.1"/>
    <property type="molecule type" value="Genomic_DNA"/>
</dbReference>
<dbReference type="Proteomes" id="UP000565441">
    <property type="component" value="Unassembled WGS sequence"/>
</dbReference>
<dbReference type="InterPro" id="IPR003593">
    <property type="entry name" value="AAA+_ATPase"/>
</dbReference>
<keyword evidence="5" id="KW-1185">Reference proteome</keyword>
<reference evidence="4 5" key="1">
    <citation type="journal article" date="2020" name="ISME J.">
        <title>Uncovering the hidden diversity of litter-decomposition mechanisms in mushroom-forming fungi.</title>
        <authorList>
            <person name="Floudas D."/>
            <person name="Bentzer J."/>
            <person name="Ahren D."/>
            <person name="Johansson T."/>
            <person name="Persson P."/>
            <person name="Tunlid A."/>
        </authorList>
    </citation>
    <scope>NUCLEOTIDE SEQUENCE [LARGE SCALE GENOMIC DNA]</scope>
    <source>
        <strain evidence="4 5">CBS 661.87</strain>
    </source>
</reference>
<feature type="domain" description="ABC transporter" evidence="3">
    <location>
        <begin position="428"/>
        <end position="695"/>
    </location>
</feature>
<dbReference type="InterPro" id="IPR039421">
    <property type="entry name" value="Type_1_exporter"/>
</dbReference>
<evidence type="ECO:0000256" key="1">
    <source>
        <dbReference type="ARBA" id="ARBA00022741"/>
    </source>
</evidence>
<dbReference type="InterPro" id="IPR003439">
    <property type="entry name" value="ABC_transporter-like_ATP-bd"/>
</dbReference>
<name>A0A8H5H7S1_9AGAR</name>
<dbReference type="PANTHER" id="PTHR43394">
    <property type="entry name" value="ATP-DEPENDENT PERMEASE MDL1, MITOCHONDRIAL"/>
    <property type="match status" value="1"/>
</dbReference>
<accession>A0A8H5H7S1</accession>
<proteinExistence type="predicted"/>
<dbReference type="OrthoDB" id="6500128at2759"/>
<sequence length="703" mass="77802">MAQVPLIPRAHRRAVDDDPPRIKRVTRGIFNVVCDLPAAGPLVSFALPSKEDLRSYAVCAQSTWRLMCEAFGIAPGTFLSFTLWSLWLAVAPALSVYLCHTILDVIQKTVTSGGHLDYDVSELRLLILLWVMVEASSVIIYRLQENLALKLTGLLKVSFLPRLASANLSLDVKYLRDNQQSVIHSGWSSHENIRGLDIIQCLFTRLRDTSALFLQFYTLCCIILLSDNPNIHVLVYFLLTYSTLTLLKNAIGTQGFMFFTDNEDYRRQLSLHTMIYNKGHGQPNYRHTIAKDGVGSYIADAYARTSEALGAVPETPWYLATRPHSMALYWIEAIQSFILDHPLSLLALILPSLSASSVATMAFFLYSATRLRRSVEAVGAARNTGSIQSTMRDADRLYEVLDNVHTAGLEQGSKRYPTEESSPMGMKLSFRDVTLQYGAQSGPALKSISVDINPGQLILLVGSNGSGKSSLVNLLLRVVEPSSGSILIDNVPLGDYDVESLRESMTFLSQTDTVYPLSIRENLLMGSPYASPDLEKLEAAAKAGGCLKLLQKRGDAIVDPPIIVSQSFNQGAIGQASRDYVMLRDKERNVICLSEGQKQRVVAGRMFYRAKNTDFDLLVVDEPASSMDASAERNLYSEFLNVRKEKTTIIVAHHFQPLVKQADMILCMANGKIVQRGTHDELIHDENGAYAELYNAQSAGSAE</sequence>